<reference evidence="2" key="1">
    <citation type="submission" date="2024-06" db="EMBL/GenBank/DDBJ databases">
        <authorList>
            <consortium name="consrtm"/>
            <person name="Uemura M."/>
            <person name="Terahara T."/>
        </authorList>
    </citation>
    <scope>NUCLEOTIDE SEQUENCE</scope>
    <source>
        <strain evidence="2">KM77-8</strain>
    </source>
</reference>
<feature type="compositionally biased region" description="Basic and acidic residues" evidence="1">
    <location>
        <begin position="12"/>
        <end position="28"/>
    </location>
</feature>
<evidence type="ECO:0000256" key="1">
    <source>
        <dbReference type="SAM" id="MobiDB-lite"/>
    </source>
</evidence>
<evidence type="ECO:0000313" key="2">
    <source>
        <dbReference type="EMBL" id="BFO20818.1"/>
    </source>
</evidence>
<organism evidence="2">
    <name type="scientific">Streptomyces haneummycinicus</name>
    <dbReference type="NCBI Taxonomy" id="3074435"/>
    <lineage>
        <taxon>Bacteria</taxon>
        <taxon>Bacillati</taxon>
        <taxon>Actinomycetota</taxon>
        <taxon>Actinomycetes</taxon>
        <taxon>Kitasatosporales</taxon>
        <taxon>Streptomycetaceae</taxon>
        <taxon>Streptomyces</taxon>
    </lineage>
</organism>
<dbReference type="EMBL" id="AP035768">
    <property type="protein sequence ID" value="BFO20818.1"/>
    <property type="molecule type" value="Genomic_DNA"/>
</dbReference>
<proteinExistence type="predicted"/>
<dbReference type="AlphaFoldDB" id="A0AAT9HTX1"/>
<reference evidence="2" key="2">
    <citation type="submission" date="2024-07" db="EMBL/GenBank/DDBJ databases">
        <title>Streptomyces haneummycinica sp. nov., a new antibiotic-producing actinobacterium isolated from marine sediment.</title>
        <authorList>
            <person name="Uemura M."/>
            <person name="Hamada M."/>
            <person name="Hirano S."/>
            <person name="Kobayashi K."/>
            <person name="Ohshiro T."/>
            <person name="Kobayashi T."/>
            <person name="Terahara T."/>
        </authorList>
    </citation>
    <scope>NUCLEOTIDE SEQUENCE</scope>
    <source>
        <strain evidence="2">KM77-8</strain>
    </source>
</reference>
<protein>
    <submittedName>
        <fullName evidence="2">Uncharacterized protein</fullName>
    </submittedName>
</protein>
<gene>
    <name evidence="2" type="ORF">SHKM778_72060</name>
</gene>
<feature type="region of interest" description="Disordered" evidence="1">
    <location>
        <begin position="1"/>
        <end position="53"/>
    </location>
</feature>
<sequence>MAELPLRQAELPYEHAALKHGRKGEGGARRRGSAAPALSSHSRRPPEGRAARRQVRALGVPPAEGWGSAGTWATYWMYSAQGPVRREGVHGVARQAGSDDRA</sequence>
<name>A0AAT9HTX1_9ACTN</name>
<accession>A0AAT9HTX1</accession>